<evidence type="ECO:0000256" key="6">
    <source>
        <dbReference type="ARBA" id="ARBA00023136"/>
    </source>
</evidence>
<comment type="similarity">
    <text evidence="2">Belongs to the DsbD family.</text>
</comment>
<evidence type="ECO:0000256" key="1">
    <source>
        <dbReference type="ARBA" id="ARBA00004141"/>
    </source>
</evidence>
<keyword evidence="3 7" id="KW-0812">Transmembrane</keyword>
<dbReference type="InterPro" id="IPR003834">
    <property type="entry name" value="Cyt_c_assmbl_TM_dom"/>
</dbReference>
<name>A0ABQ5XKL5_9GAMM</name>
<comment type="caution">
    <text evidence="9">The sequence shown here is derived from an EMBL/GenBank/DDBJ whole genome shotgun (WGS) entry which is preliminary data.</text>
</comment>
<feature type="domain" description="Cytochrome C biogenesis protein transmembrane" evidence="8">
    <location>
        <begin position="11"/>
        <end position="215"/>
    </location>
</feature>
<feature type="transmembrane region" description="Helical" evidence="7">
    <location>
        <begin position="74"/>
        <end position="91"/>
    </location>
</feature>
<reference evidence="10" key="1">
    <citation type="journal article" date="2019" name="Int. J. Syst. Evol. Microbiol.">
        <title>The Global Catalogue of Microorganisms (GCM) 10K type strain sequencing project: providing services to taxonomists for standard genome sequencing and annotation.</title>
        <authorList>
            <consortium name="The Broad Institute Genomics Platform"/>
            <consortium name="The Broad Institute Genome Sequencing Center for Infectious Disease"/>
            <person name="Wu L."/>
            <person name="Ma J."/>
        </authorList>
    </citation>
    <scope>NUCLEOTIDE SEQUENCE [LARGE SCALE GENOMIC DNA]</scope>
    <source>
        <strain evidence="10">NBRC 111980</strain>
    </source>
</reference>
<evidence type="ECO:0000256" key="7">
    <source>
        <dbReference type="SAM" id="Phobius"/>
    </source>
</evidence>
<gene>
    <name evidence="9" type="ORF">GCM10007901_12000</name>
</gene>
<keyword evidence="10" id="KW-1185">Reference proteome</keyword>
<feature type="transmembrane region" description="Helical" evidence="7">
    <location>
        <begin position="43"/>
        <end position="68"/>
    </location>
</feature>
<dbReference type="Pfam" id="PF02683">
    <property type="entry name" value="DsbD_TM"/>
    <property type="match status" value="1"/>
</dbReference>
<evidence type="ECO:0000256" key="3">
    <source>
        <dbReference type="ARBA" id="ARBA00022692"/>
    </source>
</evidence>
<keyword evidence="6 7" id="KW-0472">Membrane</keyword>
<keyword evidence="5 7" id="KW-1133">Transmembrane helix</keyword>
<evidence type="ECO:0000256" key="2">
    <source>
        <dbReference type="ARBA" id="ARBA00006143"/>
    </source>
</evidence>
<evidence type="ECO:0000256" key="5">
    <source>
        <dbReference type="ARBA" id="ARBA00022989"/>
    </source>
</evidence>
<accession>A0ABQ5XKL5</accession>
<dbReference type="PANTHER" id="PTHR31272:SF9">
    <property type="entry name" value="BLL1027 PROTEIN"/>
    <property type="match status" value="1"/>
</dbReference>
<keyword evidence="4" id="KW-0201">Cytochrome c-type biogenesis</keyword>
<organism evidence="9 10">
    <name type="scientific">Dyella acidisoli</name>
    <dbReference type="NCBI Taxonomy" id="1867834"/>
    <lineage>
        <taxon>Bacteria</taxon>
        <taxon>Pseudomonadati</taxon>
        <taxon>Pseudomonadota</taxon>
        <taxon>Gammaproteobacteria</taxon>
        <taxon>Lysobacterales</taxon>
        <taxon>Rhodanobacteraceae</taxon>
        <taxon>Dyella</taxon>
    </lineage>
</organism>
<dbReference type="RefSeq" id="WP_284319988.1">
    <property type="nucleotide sequence ID" value="NZ_BSOB01000010.1"/>
</dbReference>
<proteinExistence type="inferred from homology"/>
<feature type="transmembrane region" description="Helical" evidence="7">
    <location>
        <begin position="202"/>
        <end position="218"/>
    </location>
</feature>
<dbReference type="EMBL" id="BSOB01000010">
    <property type="protein sequence ID" value="GLQ92249.1"/>
    <property type="molecule type" value="Genomic_DNA"/>
</dbReference>
<feature type="transmembrane region" description="Helical" evidence="7">
    <location>
        <begin position="6"/>
        <end position="31"/>
    </location>
</feature>
<dbReference type="InterPro" id="IPR051790">
    <property type="entry name" value="Cytochrome_c-biogenesis_DsbD"/>
</dbReference>
<feature type="transmembrane region" description="Helical" evidence="7">
    <location>
        <begin position="156"/>
        <end position="181"/>
    </location>
</feature>
<sequence>MSGSLSPIVAYAAGALTILSPCVLPLVPIVLGSAAQRHRWGPLALALGLVASFTLTGFLIATVGASIGLNTETVRLWSAVLLLVVGIVLIVPRLQAQFEHAAGPLANWAGERQARLERFGLTGQAGIGVLLGLVWSPCVGPTLGAATVLAAQGKDLSQVALVMAAFALGIASVLLVMALLAQSVLTRWRSKLMSAGTRGRRVLGVLIALVAVLIITGTDHRLEAIIIGVLPDWVTNLTTSL</sequence>
<protein>
    <submittedName>
        <fullName evidence="9">Cytochrome C biogenesis protein CcdA</fullName>
    </submittedName>
</protein>
<evidence type="ECO:0000313" key="9">
    <source>
        <dbReference type="EMBL" id="GLQ92249.1"/>
    </source>
</evidence>
<feature type="transmembrane region" description="Helical" evidence="7">
    <location>
        <begin position="125"/>
        <end position="150"/>
    </location>
</feature>
<comment type="subcellular location">
    <subcellularLocation>
        <location evidence="1">Membrane</location>
        <topology evidence="1">Multi-pass membrane protein</topology>
    </subcellularLocation>
</comment>
<evidence type="ECO:0000259" key="8">
    <source>
        <dbReference type="Pfam" id="PF02683"/>
    </source>
</evidence>
<evidence type="ECO:0000313" key="10">
    <source>
        <dbReference type="Proteomes" id="UP001156670"/>
    </source>
</evidence>
<dbReference type="PANTHER" id="PTHR31272">
    <property type="entry name" value="CYTOCHROME C-TYPE BIOGENESIS PROTEIN HI_1454-RELATED"/>
    <property type="match status" value="1"/>
</dbReference>
<evidence type="ECO:0000256" key="4">
    <source>
        <dbReference type="ARBA" id="ARBA00022748"/>
    </source>
</evidence>
<dbReference type="Proteomes" id="UP001156670">
    <property type="component" value="Unassembled WGS sequence"/>
</dbReference>